<dbReference type="InterPro" id="IPR029033">
    <property type="entry name" value="His_PPase_superfam"/>
</dbReference>
<accession>A0A1H0LDI7</accession>
<dbReference type="PANTHER" id="PTHR48100:SF1">
    <property type="entry name" value="HISTIDINE PHOSPHATASE FAMILY PROTEIN-RELATED"/>
    <property type="match status" value="1"/>
</dbReference>
<reference evidence="3 4" key="1">
    <citation type="submission" date="2016-10" db="EMBL/GenBank/DDBJ databases">
        <authorList>
            <person name="de Groot N.N."/>
        </authorList>
    </citation>
    <scope>NUCLEOTIDE SEQUENCE [LARGE SCALE GENOMIC DNA]</scope>
    <source>
        <strain evidence="3 4">StLB037</strain>
    </source>
</reference>
<dbReference type="GO" id="GO:0005737">
    <property type="term" value="C:cytoplasm"/>
    <property type="evidence" value="ECO:0007669"/>
    <property type="project" value="TreeGrafter"/>
</dbReference>
<dbReference type="GO" id="GO:0016791">
    <property type="term" value="F:phosphatase activity"/>
    <property type="evidence" value="ECO:0007669"/>
    <property type="project" value="TreeGrafter"/>
</dbReference>
<dbReference type="SUPFAM" id="SSF53254">
    <property type="entry name" value="Phosphoglycerate mutase-like"/>
    <property type="match status" value="1"/>
</dbReference>
<evidence type="ECO:0000313" key="4">
    <source>
        <dbReference type="Proteomes" id="UP000186456"/>
    </source>
</evidence>
<organism evidence="3 4">
    <name type="scientific">Microbacterium testaceum (strain StLB037)</name>
    <dbReference type="NCBI Taxonomy" id="979556"/>
    <lineage>
        <taxon>Bacteria</taxon>
        <taxon>Bacillati</taxon>
        <taxon>Actinomycetota</taxon>
        <taxon>Actinomycetes</taxon>
        <taxon>Micrococcales</taxon>
        <taxon>Microbacteriaceae</taxon>
        <taxon>Microbacterium</taxon>
    </lineage>
</organism>
<dbReference type="PROSITE" id="PS00175">
    <property type="entry name" value="PG_MUTASE"/>
    <property type="match status" value="1"/>
</dbReference>
<proteinExistence type="predicted"/>
<keyword evidence="2" id="KW-0413">Isomerase</keyword>
<evidence type="ECO:0000256" key="1">
    <source>
        <dbReference type="ARBA" id="ARBA00023152"/>
    </source>
</evidence>
<dbReference type="InterPro" id="IPR050275">
    <property type="entry name" value="PGM_Phosphatase"/>
</dbReference>
<dbReference type="AlphaFoldDB" id="A0A1H0LDI7"/>
<dbReference type="Gene3D" id="3.40.50.1240">
    <property type="entry name" value="Phosphoglycerate mutase-like"/>
    <property type="match status" value="1"/>
</dbReference>
<dbReference type="PANTHER" id="PTHR48100">
    <property type="entry name" value="BROAD-SPECIFICITY PHOSPHATASE YOR283W-RELATED"/>
    <property type="match status" value="1"/>
</dbReference>
<dbReference type="CDD" id="cd07067">
    <property type="entry name" value="HP_PGM_like"/>
    <property type="match status" value="1"/>
</dbReference>
<gene>
    <name evidence="3" type="ORF">SAMN04487788_0498</name>
</gene>
<dbReference type="InterPro" id="IPR013078">
    <property type="entry name" value="His_Pase_superF_clade-1"/>
</dbReference>
<dbReference type="InterPro" id="IPR001345">
    <property type="entry name" value="PG/BPGM_mutase_AS"/>
</dbReference>
<keyword evidence="1" id="KW-0324">Glycolysis</keyword>
<dbReference type="RefSeq" id="WP_074694275.1">
    <property type="nucleotide sequence ID" value="NZ_FNJN01000001.1"/>
</dbReference>
<evidence type="ECO:0000256" key="2">
    <source>
        <dbReference type="ARBA" id="ARBA00023235"/>
    </source>
</evidence>
<name>A0A1H0LDI7_MICTS</name>
<sequence length="241" mass="26569">MTVKKLWLVRHGESEGNVAASKAEREGSAVIALDARDADVALSPVGEEQARALGTWLAVNGPSIDEYWVSPYRRARQTLALASDDVATGSRPRVDERLRDRELGILDLLTTRGVHELHPEEAARRRHLGKFFHRPPGGESWVDVALRLRSFLAEHLERPVDSAVIVAHDAVIMLVLYILLPMDEAELLAFAAVHTVRNASVTELVRTNDGWELVTFSDTTHLESAGADVTVHSGETDAPHR</sequence>
<dbReference type="EMBL" id="FNJN01000001">
    <property type="protein sequence ID" value="SDO66304.1"/>
    <property type="molecule type" value="Genomic_DNA"/>
</dbReference>
<evidence type="ECO:0000313" key="3">
    <source>
        <dbReference type="EMBL" id="SDO66304.1"/>
    </source>
</evidence>
<dbReference type="Proteomes" id="UP000186456">
    <property type="component" value="Unassembled WGS sequence"/>
</dbReference>
<dbReference type="SMART" id="SM00855">
    <property type="entry name" value="PGAM"/>
    <property type="match status" value="1"/>
</dbReference>
<protein>
    <submittedName>
        <fullName evidence="3">Broad specificity phosphatase PhoE</fullName>
    </submittedName>
</protein>
<dbReference type="Pfam" id="PF00300">
    <property type="entry name" value="His_Phos_1"/>
    <property type="match status" value="1"/>
</dbReference>